<evidence type="ECO:0000313" key="2">
    <source>
        <dbReference type="EMBL" id="GAV85485.1"/>
    </source>
</evidence>
<dbReference type="EMBL" id="BDDD01003586">
    <property type="protein sequence ID" value="GAV85485.1"/>
    <property type="molecule type" value="Genomic_DNA"/>
</dbReference>
<dbReference type="OrthoDB" id="1939300at2759"/>
<dbReference type="PANTHER" id="PTHR31286:SF165">
    <property type="entry name" value="DUF4283 DOMAIN-CONTAINING PROTEIN"/>
    <property type="match status" value="1"/>
</dbReference>
<gene>
    <name evidence="2" type="ORF">CFOL_v3_28921</name>
</gene>
<dbReference type="Proteomes" id="UP000187406">
    <property type="component" value="Unassembled WGS sequence"/>
</dbReference>
<protein>
    <submittedName>
        <fullName evidence="2">DUF4283 domain-containing protein/zf-CCHC_4 domain-containing protein</fullName>
    </submittedName>
</protein>
<dbReference type="InterPro" id="IPR040256">
    <property type="entry name" value="At4g02000-like"/>
</dbReference>
<dbReference type="Pfam" id="PF14111">
    <property type="entry name" value="DUF4283"/>
    <property type="match status" value="1"/>
</dbReference>
<proteinExistence type="predicted"/>
<feature type="domain" description="DUF4283" evidence="1">
    <location>
        <begin position="3"/>
        <end position="66"/>
    </location>
</feature>
<name>A0A1Q3CZ99_CEPFO</name>
<sequence>PVKSVQEIFLRKWGQVGHFSFHAAGNGVFVVNFDNGQARDWVMDNGPWDIWGYHLALRKWSKGMSLTLENCKSIPVWVKQSKIPIQYWTKMGLSYIESVLGKPLHMDLSTTNLYALAFARVCIDMAATSSFPNSLILELDDGTTTSIDVEYPWRPASCTLCKVFDHSNKTCPRAVRREWMSKTEVAAQRKLEDANGWITVKRKTGQVSQSEHVSIVTTQV</sequence>
<organism evidence="2 3">
    <name type="scientific">Cephalotus follicularis</name>
    <name type="common">Albany pitcher plant</name>
    <dbReference type="NCBI Taxonomy" id="3775"/>
    <lineage>
        <taxon>Eukaryota</taxon>
        <taxon>Viridiplantae</taxon>
        <taxon>Streptophyta</taxon>
        <taxon>Embryophyta</taxon>
        <taxon>Tracheophyta</taxon>
        <taxon>Spermatophyta</taxon>
        <taxon>Magnoliopsida</taxon>
        <taxon>eudicotyledons</taxon>
        <taxon>Gunneridae</taxon>
        <taxon>Pentapetalae</taxon>
        <taxon>rosids</taxon>
        <taxon>fabids</taxon>
        <taxon>Oxalidales</taxon>
        <taxon>Cephalotaceae</taxon>
        <taxon>Cephalotus</taxon>
    </lineage>
</organism>
<reference evidence="3" key="1">
    <citation type="submission" date="2016-04" db="EMBL/GenBank/DDBJ databases">
        <title>Cephalotus genome sequencing.</title>
        <authorList>
            <person name="Fukushima K."/>
            <person name="Hasebe M."/>
            <person name="Fang X."/>
        </authorList>
    </citation>
    <scope>NUCLEOTIDE SEQUENCE [LARGE SCALE GENOMIC DNA]</scope>
    <source>
        <strain evidence="3">cv. St1</strain>
    </source>
</reference>
<evidence type="ECO:0000259" key="1">
    <source>
        <dbReference type="Pfam" id="PF14111"/>
    </source>
</evidence>
<dbReference type="InParanoid" id="A0A1Q3CZ99"/>
<keyword evidence="3" id="KW-1185">Reference proteome</keyword>
<dbReference type="InterPro" id="IPR025558">
    <property type="entry name" value="DUF4283"/>
</dbReference>
<evidence type="ECO:0000313" key="3">
    <source>
        <dbReference type="Proteomes" id="UP000187406"/>
    </source>
</evidence>
<dbReference type="AlphaFoldDB" id="A0A1Q3CZ99"/>
<feature type="non-terminal residue" evidence="2">
    <location>
        <position position="1"/>
    </location>
</feature>
<comment type="caution">
    <text evidence="2">The sequence shown here is derived from an EMBL/GenBank/DDBJ whole genome shotgun (WGS) entry which is preliminary data.</text>
</comment>
<dbReference type="PANTHER" id="PTHR31286">
    <property type="entry name" value="GLYCINE-RICH CELL WALL STRUCTURAL PROTEIN 1.8-LIKE"/>
    <property type="match status" value="1"/>
</dbReference>
<accession>A0A1Q3CZ99</accession>